<name>A0A9X1VRT1_9BURK</name>
<dbReference type="PROSITE" id="PS50995">
    <property type="entry name" value="HTH_MARR_2"/>
    <property type="match status" value="1"/>
</dbReference>
<dbReference type="InterPro" id="IPR039422">
    <property type="entry name" value="MarR/SlyA-like"/>
</dbReference>
<protein>
    <submittedName>
        <fullName evidence="2">MarR family transcriptional regulator</fullName>
    </submittedName>
</protein>
<reference evidence="2" key="1">
    <citation type="submission" date="2022-03" db="EMBL/GenBank/DDBJ databases">
        <authorList>
            <person name="Woo C.Y."/>
        </authorList>
    </citation>
    <scope>NUCLEOTIDE SEQUENCE</scope>
    <source>
        <strain evidence="2">CYS-02</strain>
    </source>
</reference>
<feature type="domain" description="HTH marR-type" evidence="1">
    <location>
        <begin position="4"/>
        <end position="139"/>
    </location>
</feature>
<organism evidence="2 3">
    <name type="scientific">Variovorax terrae</name>
    <dbReference type="NCBI Taxonomy" id="2923278"/>
    <lineage>
        <taxon>Bacteria</taxon>
        <taxon>Pseudomonadati</taxon>
        <taxon>Pseudomonadota</taxon>
        <taxon>Betaproteobacteria</taxon>
        <taxon>Burkholderiales</taxon>
        <taxon>Comamonadaceae</taxon>
        <taxon>Variovorax</taxon>
    </lineage>
</organism>
<keyword evidence="3" id="KW-1185">Reference proteome</keyword>
<gene>
    <name evidence="2" type="ORF">MMF98_02885</name>
</gene>
<evidence type="ECO:0000313" key="3">
    <source>
        <dbReference type="Proteomes" id="UP001139447"/>
    </source>
</evidence>
<dbReference type="GO" id="GO:0006950">
    <property type="term" value="P:response to stress"/>
    <property type="evidence" value="ECO:0007669"/>
    <property type="project" value="TreeGrafter"/>
</dbReference>
<dbReference type="Gene3D" id="1.10.10.10">
    <property type="entry name" value="Winged helix-like DNA-binding domain superfamily/Winged helix DNA-binding domain"/>
    <property type="match status" value="1"/>
</dbReference>
<dbReference type="AlphaFoldDB" id="A0A9X1VRT1"/>
<dbReference type="InterPro" id="IPR019885">
    <property type="entry name" value="Tscrpt_reg_HTH_AsnC-type_CS"/>
</dbReference>
<dbReference type="PROSITE" id="PS00519">
    <property type="entry name" value="HTH_ASNC_1"/>
    <property type="match status" value="1"/>
</dbReference>
<evidence type="ECO:0000259" key="1">
    <source>
        <dbReference type="PROSITE" id="PS50995"/>
    </source>
</evidence>
<dbReference type="InterPro" id="IPR036388">
    <property type="entry name" value="WH-like_DNA-bd_sf"/>
</dbReference>
<comment type="caution">
    <text evidence="2">The sequence shown here is derived from an EMBL/GenBank/DDBJ whole genome shotgun (WGS) entry which is preliminary data.</text>
</comment>
<dbReference type="SUPFAM" id="SSF46785">
    <property type="entry name" value="Winged helix' DNA-binding domain"/>
    <property type="match status" value="1"/>
</dbReference>
<dbReference type="PANTHER" id="PTHR33164">
    <property type="entry name" value="TRANSCRIPTIONAL REGULATOR, MARR FAMILY"/>
    <property type="match status" value="1"/>
</dbReference>
<dbReference type="Proteomes" id="UP001139447">
    <property type="component" value="Unassembled WGS sequence"/>
</dbReference>
<dbReference type="GO" id="GO:0003700">
    <property type="term" value="F:DNA-binding transcription factor activity"/>
    <property type="evidence" value="ECO:0007669"/>
    <property type="project" value="InterPro"/>
</dbReference>
<evidence type="ECO:0000313" key="2">
    <source>
        <dbReference type="EMBL" id="MCJ0762148.1"/>
    </source>
</evidence>
<accession>A0A9X1VRT1</accession>
<dbReference type="EMBL" id="JALGBI010000001">
    <property type="protein sequence ID" value="MCJ0762148.1"/>
    <property type="molecule type" value="Genomic_DNA"/>
</dbReference>
<sequence>MTDALTLGLRLAEAHARLGFKLDDELGTFHGLSFGDFLLLHRLALAEGRRLPVDELARPLGLTLSAAVRRLLPLEKTGLLDRVPGAAGRRAGEAVLRPAGQALLQGALETVQAVCREATRAIGPDEAAATAHALEALSRSRALDL</sequence>
<dbReference type="RefSeq" id="WP_243304142.1">
    <property type="nucleotide sequence ID" value="NZ_JALGBI010000001.1"/>
</dbReference>
<proteinExistence type="predicted"/>
<dbReference type="SMART" id="SM00347">
    <property type="entry name" value="HTH_MARR"/>
    <property type="match status" value="1"/>
</dbReference>
<dbReference type="InterPro" id="IPR036390">
    <property type="entry name" value="WH_DNA-bd_sf"/>
</dbReference>
<dbReference type="PANTHER" id="PTHR33164:SF99">
    <property type="entry name" value="MARR FAMILY REGULATORY PROTEIN"/>
    <property type="match status" value="1"/>
</dbReference>
<dbReference type="InterPro" id="IPR000835">
    <property type="entry name" value="HTH_MarR-typ"/>
</dbReference>